<dbReference type="EMBL" id="MT230534">
    <property type="protein sequence ID" value="QIS79326.1"/>
    <property type="molecule type" value="Genomic_DNA"/>
</dbReference>
<sequence>MSNVKLSASSQAKLNQVRMDLRKVCAKAFETLPFDVTVIEGLRSQKRQAELYAQGATKVMTSRHMSGNAVDLAPYPIDWNDTERFRILAHHMFAAAKELGITIRWGGNWSRIDENQKPPSSFVDMPHFELPA</sequence>
<evidence type="ECO:0000313" key="2">
    <source>
        <dbReference type="EMBL" id="QIS79326.1"/>
    </source>
</evidence>
<organism evidence="2 3">
    <name type="scientific">Pantoea phage vB_PagM_SSEM1</name>
    <dbReference type="NCBI Taxonomy" id="2721760"/>
    <lineage>
        <taxon>Viruses</taxon>
        <taxon>Duplodnaviria</taxon>
        <taxon>Heunggongvirae</taxon>
        <taxon>Uroviricota</taxon>
        <taxon>Caudoviricetes</taxon>
        <taxon>Chaseviridae</taxon>
        <taxon>Cleopatravirinae</taxon>
        <taxon>Loessnervirus</taxon>
        <taxon>Loessnervirus SSEM1</taxon>
    </lineage>
</organism>
<dbReference type="GO" id="GO:0008233">
    <property type="term" value="F:peptidase activity"/>
    <property type="evidence" value="ECO:0007669"/>
    <property type="project" value="InterPro"/>
</dbReference>
<name>A0A6H0D9E5_9CAUD</name>
<dbReference type="Gene3D" id="3.30.1380.10">
    <property type="match status" value="1"/>
</dbReference>
<dbReference type="CDD" id="cd14845">
    <property type="entry name" value="L-Ala-D-Glu_peptidase_like"/>
    <property type="match status" value="1"/>
</dbReference>
<protein>
    <submittedName>
        <fullName evidence="2">L-alanyl-D-glutamate peptidase</fullName>
    </submittedName>
</protein>
<dbReference type="InterPro" id="IPR009045">
    <property type="entry name" value="Zn_M74/Hedgehog-like"/>
</dbReference>
<feature type="domain" description="Peptidase M15C" evidence="1">
    <location>
        <begin position="58"/>
        <end position="114"/>
    </location>
</feature>
<dbReference type="SUPFAM" id="SSF55166">
    <property type="entry name" value="Hedgehog/DD-peptidase"/>
    <property type="match status" value="1"/>
</dbReference>
<dbReference type="Proteomes" id="UP000502959">
    <property type="component" value="Segment"/>
</dbReference>
<gene>
    <name evidence="2" type="ORF">SSEM1_gp29</name>
</gene>
<dbReference type="InterPro" id="IPR039561">
    <property type="entry name" value="Peptidase_M15C"/>
</dbReference>
<accession>A0A6H0D9E5</accession>
<dbReference type="Pfam" id="PF13539">
    <property type="entry name" value="Peptidase_M15_4"/>
    <property type="match status" value="1"/>
</dbReference>
<proteinExistence type="predicted"/>
<evidence type="ECO:0000313" key="3">
    <source>
        <dbReference type="Proteomes" id="UP000502959"/>
    </source>
</evidence>
<reference evidence="2 3" key="1">
    <citation type="submission" date="2020-03" db="EMBL/GenBank/DDBJ databases">
        <title>Complete genome sequence of Pantoea agglomerans bacteriophage vB_PagM_SSEM1.</title>
        <authorList>
            <person name="Truncaite L."/>
            <person name="Alijosius L."/>
            <person name="Petrauskaite E."/>
            <person name="Simoliunas E."/>
        </authorList>
    </citation>
    <scope>NUCLEOTIDE SEQUENCE [LARGE SCALE GENOMIC DNA]</scope>
</reference>
<keyword evidence="3" id="KW-1185">Reference proteome</keyword>
<evidence type="ECO:0000259" key="1">
    <source>
        <dbReference type="Pfam" id="PF13539"/>
    </source>
</evidence>